<evidence type="ECO:0000313" key="2">
    <source>
        <dbReference type="Proteomes" id="UP001327560"/>
    </source>
</evidence>
<name>A0AAQ3L415_9LILI</name>
<organism evidence="1 2">
    <name type="scientific">Canna indica</name>
    <name type="common">Indian-shot</name>
    <dbReference type="NCBI Taxonomy" id="4628"/>
    <lineage>
        <taxon>Eukaryota</taxon>
        <taxon>Viridiplantae</taxon>
        <taxon>Streptophyta</taxon>
        <taxon>Embryophyta</taxon>
        <taxon>Tracheophyta</taxon>
        <taxon>Spermatophyta</taxon>
        <taxon>Magnoliopsida</taxon>
        <taxon>Liliopsida</taxon>
        <taxon>Zingiberales</taxon>
        <taxon>Cannaceae</taxon>
        <taxon>Canna</taxon>
    </lineage>
</organism>
<gene>
    <name evidence="1" type="ORF">Cni_G27569</name>
</gene>
<proteinExistence type="predicted"/>
<reference evidence="1 2" key="1">
    <citation type="submission" date="2023-10" db="EMBL/GenBank/DDBJ databases">
        <title>Chromosome-scale genome assembly provides insights into flower coloration mechanisms of Canna indica.</title>
        <authorList>
            <person name="Li C."/>
        </authorList>
    </citation>
    <scope>NUCLEOTIDE SEQUENCE [LARGE SCALE GENOMIC DNA]</scope>
    <source>
        <tissue evidence="1">Flower</tissue>
    </source>
</reference>
<evidence type="ECO:0000313" key="1">
    <source>
        <dbReference type="EMBL" id="WOL18772.1"/>
    </source>
</evidence>
<accession>A0AAQ3L415</accession>
<dbReference type="Proteomes" id="UP001327560">
    <property type="component" value="Chromosome 9"/>
</dbReference>
<protein>
    <submittedName>
        <fullName evidence="1">Uncharacterized protein</fullName>
    </submittedName>
</protein>
<keyword evidence="2" id="KW-1185">Reference proteome</keyword>
<sequence length="81" mass="9515">MHDFFFFFFLSPCKRLLLDMRGSTITSPNLQGARLRLRRISNHDRGLKYTSLFGINSHKVFKGIALKKSFYLFLELEDSLI</sequence>
<dbReference type="EMBL" id="CP136898">
    <property type="protein sequence ID" value="WOL18772.1"/>
    <property type="molecule type" value="Genomic_DNA"/>
</dbReference>
<dbReference type="AlphaFoldDB" id="A0AAQ3L415"/>